<dbReference type="AlphaFoldDB" id="A0A1G8CLX8"/>
<protein>
    <submittedName>
        <fullName evidence="1">Uncharacterized protein</fullName>
    </submittedName>
</protein>
<dbReference type="RefSeq" id="WP_072739956.1">
    <property type="nucleotide sequence ID" value="NZ_CP048813.1"/>
</dbReference>
<evidence type="ECO:0000313" key="1">
    <source>
        <dbReference type="EMBL" id="SDH46293.1"/>
    </source>
</evidence>
<accession>A0A1G8CLX8</accession>
<gene>
    <name evidence="1" type="ORF">SAMN05444695_10257</name>
</gene>
<evidence type="ECO:0000313" key="2">
    <source>
        <dbReference type="Proteomes" id="UP000183263"/>
    </source>
</evidence>
<reference evidence="1 2" key="1">
    <citation type="submission" date="2016-10" db="EMBL/GenBank/DDBJ databases">
        <authorList>
            <person name="de Groot N.N."/>
        </authorList>
    </citation>
    <scope>NUCLEOTIDE SEQUENCE [LARGE SCALE GENOMIC DNA]</scope>
    <source>
        <strain evidence="1 2">DSM 44892</strain>
    </source>
</reference>
<dbReference type="OrthoDB" id="4569028at2"/>
<sequence>MSAPRIVGRHRLGMPGGVHCLEHPQVASALAEHRRTWLSTLISNGRHSFAAMRRRTAAPSSWVPAPAG</sequence>
<proteinExistence type="predicted"/>
<organism evidence="1 2">
    <name type="scientific">Rhodococcus triatomae</name>
    <dbReference type="NCBI Taxonomy" id="300028"/>
    <lineage>
        <taxon>Bacteria</taxon>
        <taxon>Bacillati</taxon>
        <taxon>Actinomycetota</taxon>
        <taxon>Actinomycetes</taxon>
        <taxon>Mycobacteriales</taxon>
        <taxon>Nocardiaceae</taxon>
        <taxon>Rhodococcus</taxon>
    </lineage>
</organism>
<name>A0A1G8CLX8_9NOCA</name>
<keyword evidence="2" id="KW-1185">Reference proteome</keyword>
<dbReference type="EMBL" id="FNDN01000002">
    <property type="protein sequence ID" value="SDH46293.1"/>
    <property type="molecule type" value="Genomic_DNA"/>
</dbReference>
<dbReference type="Proteomes" id="UP000183263">
    <property type="component" value="Unassembled WGS sequence"/>
</dbReference>